<evidence type="ECO:0000313" key="12">
    <source>
        <dbReference type="Proteomes" id="UP000608513"/>
    </source>
</evidence>
<comment type="caution">
    <text evidence="11">The sequence shown here is derived from an EMBL/GenBank/DDBJ whole genome shotgun (WGS) entry which is preliminary data.</text>
</comment>
<dbReference type="SMART" id="SM00304">
    <property type="entry name" value="HAMP"/>
    <property type="match status" value="1"/>
</dbReference>
<sequence length="447" mass="48566">MSLRLKINLIVAGVITLGVLAIIALQLEGVRRSVREEMLATNRVTVQLLYRVGLFYAGADQQQLVHFFQQLGRVRANEITVADEAGEVLYRSPPSTYKQGREAPEWFSALMVPKASRQVIVLPGTRLTVEAEPSRAVLDGWDDMVALATAGAGLLLAINVLVFWAVGRAVQPFSRIVQGLNRLEAGDFDTALPPLSGKEAGAIGTAFNRMLAVLKENMDNRQRAFEAERRLSDTRELARLIEGRIEAERHEIARALHDELGQSVTAIRSLAQSVALRSADDDGQAAQAARLISEEAARLYDHMHGMIPRLAPMALDHLGLAEALDDLVERVQASQPAARIELEVAALPGDLREAVALVAYRVVQEGLTNALRHGRAHQVRIHAETAAGRLAVGVEDDGLGVPDDWRARGHFGLRWLTERAEALGGSLAIARRPGGGTELRADLPLAA</sequence>
<dbReference type="EMBL" id="JACORT010000007">
    <property type="protein sequence ID" value="MBC5784753.1"/>
    <property type="molecule type" value="Genomic_DNA"/>
</dbReference>
<dbReference type="Gene3D" id="1.20.5.1930">
    <property type="match status" value="1"/>
</dbReference>
<evidence type="ECO:0000313" key="11">
    <source>
        <dbReference type="EMBL" id="MBC5784753.1"/>
    </source>
</evidence>
<dbReference type="PANTHER" id="PTHR24421">
    <property type="entry name" value="NITRATE/NITRITE SENSOR PROTEIN NARX-RELATED"/>
    <property type="match status" value="1"/>
</dbReference>
<dbReference type="Proteomes" id="UP000608513">
    <property type="component" value="Unassembled WGS sequence"/>
</dbReference>
<dbReference type="EC" id="2.7.13.3" evidence="3"/>
<comment type="subcellular location">
    <subcellularLocation>
        <location evidence="2">Membrane</location>
    </subcellularLocation>
</comment>
<keyword evidence="12" id="KW-1185">Reference proteome</keyword>
<dbReference type="PROSITE" id="PS50885">
    <property type="entry name" value="HAMP"/>
    <property type="match status" value="1"/>
</dbReference>
<evidence type="ECO:0000256" key="2">
    <source>
        <dbReference type="ARBA" id="ARBA00004370"/>
    </source>
</evidence>
<dbReference type="Pfam" id="PF00672">
    <property type="entry name" value="HAMP"/>
    <property type="match status" value="1"/>
</dbReference>
<protein>
    <recommendedName>
        <fullName evidence="3">histidine kinase</fullName>
        <ecNumber evidence="3">2.7.13.3</ecNumber>
    </recommendedName>
</protein>
<evidence type="ECO:0000259" key="9">
    <source>
        <dbReference type="PROSITE" id="PS50109"/>
    </source>
</evidence>
<dbReference type="CDD" id="cd16917">
    <property type="entry name" value="HATPase_UhpB-NarQ-NarX-like"/>
    <property type="match status" value="1"/>
</dbReference>
<evidence type="ECO:0000259" key="10">
    <source>
        <dbReference type="PROSITE" id="PS50885"/>
    </source>
</evidence>
<dbReference type="InterPro" id="IPR011712">
    <property type="entry name" value="Sig_transdc_His_kin_sub3_dim/P"/>
</dbReference>
<dbReference type="CDD" id="cd06225">
    <property type="entry name" value="HAMP"/>
    <property type="match status" value="1"/>
</dbReference>
<dbReference type="GO" id="GO:0000155">
    <property type="term" value="F:phosphorelay sensor kinase activity"/>
    <property type="evidence" value="ECO:0007669"/>
    <property type="project" value="InterPro"/>
</dbReference>
<dbReference type="InterPro" id="IPR005467">
    <property type="entry name" value="His_kinase_dom"/>
</dbReference>
<dbReference type="SUPFAM" id="SSF55874">
    <property type="entry name" value="ATPase domain of HSP90 chaperone/DNA topoisomerase II/histidine kinase"/>
    <property type="match status" value="1"/>
</dbReference>
<gene>
    <name evidence="11" type="ORF">H8N03_17520</name>
</gene>
<keyword evidence="8" id="KW-0472">Membrane</keyword>
<evidence type="ECO:0000256" key="5">
    <source>
        <dbReference type="ARBA" id="ARBA00022679"/>
    </source>
</evidence>
<dbReference type="Gene3D" id="3.30.565.10">
    <property type="entry name" value="Histidine kinase-like ATPase, C-terminal domain"/>
    <property type="match status" value="1"/>
</dbReference>
<keyword evidence="5" id="KW-0808">Transferase</keyword>
<keyword evidence="8" id="KW-1133">Transmembrane helix</keyword>
<dbReference type="RefSeq" id="WP_187077491.1">
    <property type="nucleotide sequence ID" value="NZ_JACORT010000007.1"/>
</dbReference>
<dbReference type="GO" id="GO:0046983">
    <property type="term" value="F:protein dimerization activity"/>
    <property type="evidence" value="ECO:0007669"/>
    <property type="project" value="InterPro"/>
</dbReference>
<dbReference type="InterPro" id="IPR003594">
    <property type="entry name" value="HATPase_dom"/>
</dbReference>
<feature type="transmembrane region" description="Helical" evidence="8">
    <location>
        <begin position="7"/>
        <end position="27"/>
    </location>
</feature>
<feature type="domain" description="HAMP" evidence="10">
    <location>
        <begin position="167"/>
        <end position="219"/>
    </location>
</feature>
<keyword evidence="4" id="KW-0597">Phosphoprotein</keyword>
<dbReference type="Pfam" id="PF07730">
    <property type="entry name" value="HisKA_3"/>
    <property type="match status" value="1"/>
</dbReference>
<dbReference type="GO" id="GO:0016020">
    <property type="term" value="C:membrane"/>
    <property type="evidence" value="ECO:0007669"/>
    <property type="project" value="UniProtKB-SubCell"/>
</dbReference>
<dbReference type="AlphaFoldDB" id="A0A923SCX9"/>
<comment type="catalytic activity">
    <reaction evidence="1">
        <text>ATP + protein L-histidine = ADP + protein N-phospho-L-histidine.</text>
        <dbReference type="EC" id="2.7.13.3"/>
    </reaction>
</comment>
<keyword evidence="8" id="KW-0812">Transmembrane</keyword>
<dbReference type="InterPro" id="IPR003660">
    <property type="entry name" value="HAMP_dom"/>
</dbReference>
<dbReference type="SMART" id="SM00387">
    <property type="entry name" value="HATPase_c"/>
    <property type="match status" value="1"/>
</dbReference>
<feature type="transmembrane region" description="Helical" evidence="8">
    <location>
        <begin position="144"/>
        <end position="166"/>
    </location>
</feature>
<evidence type="ECO:0000256" key="1">
    <source>
        <dbReference type="ARBA" id="ARBA00000085"/>
    </source>
</evidence>
<evidence type="ECO:0000256" key="6">
    <source>
        <dbReference type="ARBA" id="ARBA00022777"/>
    </source>
</evidence>
<dbReference type="SUPFAM" id="SSF158472">
    <property type="entry name" value="HAMP domain-like"/>
    <property type="match status" value="1"/>
</dbReference>
<dbReference type="InterPro" id="IPR036890">
    <property type="entry name" value="HATPase_C_sf"/>
</dbReference>
<keyword evidence="6" id="KW-0418">Kinase</keyword>
<reference evidence="11" key="1">
    <citation type="submission" date="2020-08" db="EMBL/GenBank/DDBJ databases">
        <title>Ramlibacter sp. USB13 16S ribosomal RNA gene genome sequencing and assembly.</title>
        <authorList>
            <person name="Kang M."/>
        </authorList>
    </citation>
    <scope>NUCLEOTIDE SEQUENCE</scope>
    <source>
        <strain evidence="11">USB13</strain>
    </source>
</reference>
<name>A0A923SCX9_9BURK</name>
<evidence type="ECO:0000256" key="8">
    <source>
        <dbReference type="SAM" id="Phobius"/>
    </source>
</evidence>
<dbReference type="Gene3D" id="6.10.340.10">
    <property type="match status" value="1"/>
</dbReference>
<dbReference type="PANTHER" id="PTHR24421:SF58">
    <property type="entry name" value="SIGNAL TRANSDUCTION HISTIDINE-PROTEIN KINASE_PHOSPHATASE UHPB"/>
    <property type="match status" value="1"/>
</dbReference>
<evidence type="ECO:0000256" key="3">
    <source>
        <dbReference type="ARBA" id="ARBA00012438"/>
    </source>
</evidence>
<evidence type="ECO:0000256" key="4">
    <source>
        <dbReference type="ARBA" id="ARBA00022553"/>
    </source>
</evidence>
<feature type="domain" description="Histidine kinase" evidence="9">
    <location>
        <begin position="255"/>
        <end position="447"/>
    </location>
</feature>
<proteinExistence type="predicted"/>
<dbReference type="Pfam" id="PF02518">
    <property type="entry name" value="HATPase_c"/>
    <property type="match status" value="1"/>
</dbReference>
<organism evidence="11 12">
    <name type="scientific">Ramlibacter cellulosilyticus</name>
    <dbReference type="NCBI Taxonomy" id="2764187"/>
    <lineage>
        <taxon>Bacteria</taxon>
        <taxon>Pseudomonadati</taxon>
        <taxon>Pseudomonadota</taxon>
        <taxon>Betaproteobacteria</taxon>
        <taxon>Burkholderiales</taxon>
        <taxon>Comamonadaceae</taxon>
        <taxon>Ramlibacter</taxon>
    </lineage>
</organism>
<dbReference type="PROSITE" id="PS50109">
    <property type="entry name" value="HIS_KIN"/>
    <property type="match status" value="1"/>
</dbReference>
<keyword evidence="7" id="KW-0902">Two-component regulatory system</keyword>
<accession>A0A923SCX9</accession>
<dbReference type="InterPro" id="IPR050482">
    <property type="entry name" value="Sensor_HK_TwoCompSys"/>
</dbReference>
<evidence type="ECO:0000256" key="7">
    <source>
        <dbReference type="ARBA" id="ARBA00023012"/>
    </source>
</evidence>